<dbReference type="EMBL" id="JBAPLU010000020">
    <property type="protein sequence ID" value="MEI4273406.1"/>
    <property type="molecule type" value="Genomic_DNA"/>
</dbReference>
<dbReference type="GO" id="GO:0008168">
    <property type="term" value="F:methyltransferase activity"/>
    <property type="evidence" value="ECO:0007669"/>
    <property type="project" value="UniProtKB-KW"/>
</dbReference>
<keyword evidence="3 10" id="KW-0489">Methyltransferase</keyword>
<dbReference type="InterPro" id="IPR002052">
    <property type="entry name" value="DNA_methylase_N6_adenine_CS"/>
</dbReference>
<dbReference type="RefSeq" id="WP_336405526.1">
    <property type="nucleotide sequence ID" value="NZ_JBAPLU010000020.1"/>
</dbReference>
<dbReference type="GO" id="GO:0032259">
    <property type="term" value="P:methylation"/>
    <property type="evidence" value="ECO:0007669"/>
    <property type="project" value="UniProtKB-KW"/>
</dbReference>
<sequence>MTEARRLVDKLWSYCNVLRDDGVSTIEYTEQLTYLLFLKMAHERENRPLKPEKIVPANCSWQRLLDADGDELEDVYRRILQDLARQPGVLGVVFRKAQNRIQDPAKLKRLVVDLIDKENWSASGVDIKGDAYESLLAKGAEDIKSGAGQYFTPRPLIQAMVDCLQPTARDRIIDPAAGTGGFLLVAHEHAARHAEDLTPEERDHLRDDFAHGVELVDGTARLAAMNLLLHGIGRSVGESLIEVKDALLADPGRRYSVVLSNPPFGRKSSLTMVGADGREAREDREIERQDFVVTTANKQLNFLQHIATILAMNGRAAVVLPDNVLFEGGAGETIRRKLLRDYDLHTLLRLPTGIFYAQGVKANVLFFDKRPAADHPWTERLWVYDLRTNEHFTLKQNPLRRQHLDDFVDSYRAGARGERVESERFRSFGYDELVARDKANLDITWLKDASLDDLDNLPAPEVIAREIVDDLTAALAEFEAVATALEGAAEAVDLSIVEKD</sequence>
<evidence type="ECO:0000256" key="4">
    <source>
        <dbReference type="ARBA" id="ARBA00022679"/>
    </source>
</evidence>
<dbReference type="PANTHER" id="PTHR42933:SF4">
    <property type="entry name" value="TYPE I RESTRICTION ENZYME ECOKI METHYLASE SUBUNIT"/>
    <property type="match status" value="1"/>
</dbReference>
<dbReference type="Pfam" id="PF02384">
    <property type="entry name" value="N6_Mtase"/>
    <property type="match status" value="1"/>
</dbReference>
<evidence type="ECO:0000256" key="7">
    <source>
        <dbReference type="ARBA" id="ARBA00047942"/>
    </source>
</evidence>
<reference evidence="10 11" key="1">
    <citation type="submission" date="2024-03" db="EMBL/GenBank/DDBJ databases">
        <title>Draft genome sequence of Klenkia sp. LSe6-5.</title>
        <authorList>
            <person name="Duangmal K."/>
            <person name="Chantavorakit T."/>
        </authorList>
    </citation>
    <scope>NUCLEOTIDE SEQUENCE [LARGE SCALE GENOMIC DNA]</scope>
    <source>
        <strain evidence="10 11">LSe6-5</strain>
    </source>
</reference>
<dbReference type="PRINTS" id="PR00507">
    <property type="entry name" value="N12N6MTFRASE"/>
</dbReference>
<comment type="caution">
    <text evidence="10">The sequence shown here is derived from an EMBL/GenBank/DDBJ whole genome shotgun (WGS) entry which is preliminary data.</text>
</comment>
<comment type="similarity">
    <text evidence="1">Belongs to the N(4)/N(6)-methyltransferase family.</text>
</comment>
<dbReference type="PANTHER" id="PTHR42933">
    <property type="entry name" value="SLR6095 PROTEIN"/>
    <property type="match status" value="1"/>
</dbReference>
<dbReference type="InterPro" id="IPR022749">
    <property type="entry name" value="D12N6_MeTrfase_N"/>
</dbReference>
<evidence type="ECO:0000256" key="3">
    <source>
        <dbReference type="ARBA" id="ARBA00022603"/>
    </source>
</evidence>
<keyword evidence="6" id="KW-0680">Restriction system</keyword>
<keyword evidence="11" id="KW-1185">Reference proteome</keyword>
<gene>
    <name evidence="10" type="ORF">TEK04_16925</name>
</gene>
<dbReference type="EC" id="2.1.1.72" evidence="2"/>
<evidence type="ECO:0000313" key="10">
    <source>
        <dbReference type="EMBL" id="MEI4273406.1"/>
    </source>
</evidence>
<evidence type="ECO:0000256" key="1">
    <source>
        <dbReference type="ARBA" id="ARBA00006594"/>
    </source>
</evidence>
<proteinExistence type="inferred from homology"/>
<feature type="domain" description="DNA methylase adenine-specific" evidence="8">
    <location>
        <begin position="126"/>
        <end position="418"/>
    </location>
</feature>
<dbReference type="InterPro" id="IPR003356">
    <property type="entry name" value="DNA_methylase_A-5"/>
</dbReference>
<evidence type="ECO:0000313" key="11">
    <source>
        <dbReference type="Proteomes" id="UP001361570"/>
    </source>
</evidence>
<dbReference type="Gene3D" id="3.40.50.150">
    <property type="entry name" value="Vaccinia Virus protein VP39"/>
    <property type="match status" value="1"/>
</dbReference>
<protein>
    <recommendedName>
        <fullName evidence="2">site-specific DNA-methyltransferase (adenine-specific)</fullName>
        <ecNumber evidence="2">2.1.1.72</ecNumber>
    </recommendedName>
</protein>
<dbReference type="InterPro" id="IPR051537">
    <property type="entry name" value="DNA_Adenine_Mtase"/>
</dbReference>
<dbReference type="Proteomes" id="UP001361570">
    <property type="component" value="Unassembled WGS sequence"/>
</dbReference>
<evidence type="ECO:0000259" key="8">
    <source>
        <dbReference type="Pfam" id="PF02384"/>
    </source>
</evidence>
<evidence type="ECO:0000259" key="9">
    <source>
        <dbReference type="Pfam" id="PF12161"/>
    </source>
</evidence>
<dbReference type="SUPFAM" id="SSF53335">
    <property type="entry name" value="S-adenosyl-L-methionine-dependent methyltransferases"/>
    <property type="match status" value="1"/>
</dbReference>
<evidence type="ECO:0000256" key="6">
    <source>
        <dbReference type="ARBA" id="ARBA00022747"/>
    </source>
</evidence>
<keyword evidence="4 10" id="KW-0808">Transferase</keyword>
<keyword evidence="5" id="KW-0949">S-adenosyl-L-methionine</keyword>
<dbReference type="Pfam" id="PF12161">
    <property type="entry name" value="HsdM_N"/>
    <property type="match status" value="1"/>
</dbReference>
<dbReference type="InterPro" id="IPR029063">
    <property type="entry name" value="SAM-dependent_MTases_sf"/>
</dbReference>
<comment type="catalytic activity">
    <reaction evidence="7">
        <text>a 2'-deoxyadenosine in DNA + S-adenosyl-L-methionine = an N(6)-methyl-2'-deoxyadenosine in DNA + S-adenosyl-L-homocysteine + H(+)</text>
        <dbReference type="Rhea" id="RHEA:15197"/>
        <dbReference type="Rhea" id="RHEA-COMP:12418"/>
        <dbReference type="Rhea" id="RHEA-COMP:12419"/>
        <dbReference type="ChEBI" id="CHEBI:15378"/>
        <dbReference type="ChEBI" id="CHEBI:57856"/>
        <dbReference type="ChEBI" id="CHEBI:59789"/>
        <dbReference type="ChEBI" id="CHEBI:90615"/>
        <dbReference type="ChEBI" id="CHEBI:90616"/>
        <dbReference type="EC" id="2.1.1.72"/>
    </reaction>
</comment>
<dbReference type="InterPro" id="IPR038333">
    <property type="entry name" value="T1MK-like_N_sf"/>
</dbReference>
<dbReference type="PROSITE" id="PS00092">
    <property type="entry name" value="N6_MTASE"/>
    <property type="match status" value="1"/>
</dbReference>
<feature type="domain" description="N6 adenine-specific DNA methyltransferase N-terminal" evidence="9">
    <location>
        <begin position="8"/>
        <end position="112"/>
    </location>
</feature>
<evidence type="ECO:0000256" key="2">
    <source>
        <dbReference type="ARBA" id="ARBA00011900"/>
    </source>
</evidence>
<name>A0ABU8DY22_9ACTN</name>
<accession>A0ABU8DY22</accession>
<evidence type="ECO:0000256" key="5">
    <source>
        <dbReference type="ARBA" id="ARBA00022691"/>
    </source>
</evidence>
<dbReference type="Gene3D" id="1.20.1260.30">
    <property type="match status" value="1"/>
</dbReference>
<organism evidence="10 11">
    <name type="scientific">Klenkia sesuvii</name>
    <dbReference type="NCBI Taxonomy" id="3103137"/>
    <lineage>
        <taxon>Bacteria</taxon>
        <taxon>Bacillati</taxon>
        <taxon>Actinomycetota</taxon>
        <taxon>Actinomycetes</taxon>
        <taxon>Geodermatophilales</taxon>
        <taxon>Geodermatophilaceae</taxon>
        <taxon>Klenkia</taxon>
    </lineage>
</organism>